<feature type="region of interest" description="Disordered" evidence="1">
    <location>
        <begin position="247"/>
        <end position="267"/>
    </location>
</feature>
<dbReference type="Pfam" id="PF12570">
    <property type="entry name" value="DUF3750"/>
    <property type="match status" value="1"/>
</dbReference>
<dbReference type="EMBL" id="CP067420">
    <property type="protein sequence ID" value="QQP90953.1"/>
    <property type="molecule type" value="Genomic_DNA"/>
</dbReference>
<accession>A0ABX7B9Z1</accession>
<organism evidence="2 3">
    <name type="scientific">Skermanella cutis</name>
    <dbReference type="NCBI Taxonomy" id="2775420"/>
    <lineage>
        <taxon>Bacteria</taxon>
        <taxon>Pseudomonadati</taxon>
        <taxon>Pseudomonadota</taxon>
        <taxon>Alphaproteobacteria</taxon>
        <taxon>Rhodospirillales</taxon>
        <taxon>Azospirillaceae</taxon>
        <taxon>Skermanella</taxon>
    </lineage>
</organism>
<protein>
    <submittedName>
        <fullName evidence="2">DUF3750 domain-containing protein</fullName>
    </submittedName>
</protein>
<proteinExistence type="predicted"/>
<sequence length="267" mass="28525">MKAMIVSMAVLLFLLTGPMLVVAMGTVTLGGHWSTASRQSSRQAPDPATTPEAVVQVYAARAFSWRGAFGTHPWFAVKPAEASEYTVYEKIGWRVMRGLPAISIARRTPDAYWFGQKPTILAELRGPAAEAAIAKLDAAAKAYPYSDTYRIWPGPNSNTFAAFVGRAVPELRLDLPPTALGKDYLAPWSLFAPAPSGTGWQMSIFGLAGVLVAVEEGIEVNVLGLTVGIDPLDLAIKLPGLGRLGPGPGAEVDEEILERGRDRQPPG</sequence>
<dbReference type="Proteomes" id="UP000595197">
    <property type="component" value="Chromosome"/>
</dbReference>
<reference evidence="2" key="1">
    <citation type="submission" date="2021-02" db="EMBL/GenBank/DDBJ databases">
        <title>Skermanella TT6 skin isolate.</title>
        <authorList>
            <person name="Lee K."/>
            <person name="Ganzorig M."/>
        </authorList>
    </citation>
    <scope>NUCLEOTIDE SEQUENCE</scope>
    <source>
        <strain evidence="2">TT6</strain>
    </source>
</reference>
<name>A0ABX7B9Z1_9PROT</name>
<keyword evidence="3" id="KW-1185">Reference proteome</keyword>
<evidence type="ECO:0000313" key="3">
    <source>
        <dbReference type="Proteomes" id="UP000595197"/>
    </source>
</evidence>
<evidence type="ECO:0000313" key="2">
    <source>
        <dbReference type="EMBL" id="QQP90953.1"/>
    </source>
</evidence>
<gene>
    <name evidence="2" type="ORF">IGS68_06945</name>
</gene>
<dbReference type="InterPro" id="IPR022224">
    <property type="entry name" value="DUF3750"/>
</dbReference>
<feature type="compositionally biased region" description="Basic and acidic residues" evidence="1">
    <location>
        <begin position="257"/>
        <end position="267"/>
    </location>
</feature>
<evidence type="ECO:0000256" key="1">
    <source>
        <dbReference type="SAM" id="MobiDB-lite"/>
    </source>
</evidence>